<keyword evidence="1" id="KW-0472">Membrane</keyword>
<evidence type="ECO:0000313" key="4">
    <source>
        <dbReference type="Proteomes" id="UP001232445"/>
    </source>
</evidence>
<keyword evidence="4" id="KW-1185">Reference proteome</keyword>
<dbReference type="Pfam" id="PF12704">
    <property type="entry name" value="MacB_PCD"/>
    <property type="match status" value="1"/>
</dbReference>
<comment type="caution">
    <text evidence="3">The sequence shown here is derived from an EMBL/GenBank/DDBJ whole genome shotgun (WGS) entry which is preliminary data.</text>
</comment>
<keyword evidence="1" id="KW-0812">Transmembrane</keyword>
<sequence>MGLFQSIKTAIRNIRRNKLRSFLTMLGIIIGVSSVIILVAIGQGSSQDITS</sequence>
<protein>
    <submittedName>
        <fullName evidence="3">Membrane protein</fullName>
    </submittedName>
</protein>
<dbReference type="Proteomes" id="UP001232445">
    <property type="component" value="Unassembled WGS sequence"/>
</dbReference>
<accession>A0ABU0CNP6</accession>
<dbReference type="EMBL" id="JAUSUQ010000002">
    <property type="protein sequence ID" value="MDQ0338046.1"/>
    <property type="molecule type" value="Genomic_DNA"/>
</dbReference>
<evidence type="ECO:0000259" key="2">
    <source>
        <dbReference type="Pfam" id="PF12704"/>
    </source>
</evidence>
<feature type="transmembrane region" description="Helical" evidence="1">
    <location>
        <begin position="21"/>
        <end position="41"/>
    </location>
</feature>
<dbReference type="InterPro" id="IPR025857">
    <property type="entry name" value="MacB_PCD"/>
</dbReference>
<proteinExistence type="predicted"/>
<keyword evidence="1" id="KW-1133">Transmembrane helix</keyword>
<organism evidence="3 4">
    <name type="scientific">Caldalkalibacillus uzonensis</name>
    <dbReference type="NCBI Taxonomy" id="353224"/>
    <lineage>
        <taxon>Bacteria</taxon>
        <taxon>Bacillati</taxon>
        <taxon>Bacillota</taxon>
        <taxon>Bacilli</taxon>
        <taxon>Bacillales</taxon>
        <taxon>Bacillaceae</taxon>
        <taxon>Caldalkalibacillus</taxon>
    </lineage>
</organism>
<feature type="domain" description="MacB-like periplasmic core" evidence="2">
    <location>
        <begin position="21"/>
        <end position="50"/>
    </location>
</feature>
<gene>
    <name evidence="3" type="ORF">J2S00_000829</name>
</gene>
<dbReference type="InterPro" id="IPR050250">
    <property type="entry name" value="Macrolide_Exporter_MacB"/>
</dbReference>
<dbReference type="PANTHER" id="PTHR30572">
    <property type="entry name" value="MEMBRANE COMPONENT OF TRANSPORTER-RELATED"/>
    <property type="match status" value="1"/>
</dbReference>
<evidence type="ECO:0000256" key="1">
    <source>
        <dbReference type="SAM" id="Phobius"/>
    </source>
</evidence>
<dbReference type="PANTHER" id="PTHR30572:SF4">
    <property type="entry name" value="ABC TRANSPORTER PERMEASE YTRF"/>
    <property type="match status" value="1"/>
</dbReference>
<name>A0ABU0CNP6_9BACI</name>
<evidence type="ECO:0000313" key="3">
    <source>
        <dbReference type="EMBL" id="MDQ0338046.1"/>
    </source>
</evidence>
<reference evidence="3 4" key="1">
    <citation type="submission" date="2023-07" db="EMBL/GenBank/DDBJ databases">
        <title>Genomic Encyclopedia of Type Strains, Phase IV (KMG-IV): sequencing the most valuable type-strain genomes for metagenomic binning, comparative biology and taxonomic classification.</title>
        <authorList>
            <person name="Goeker M."/>
        </authorList>
    </citation>
    <scope>NUCLEOTIDE SEQUENCE [LARGE SCALE GENOMIC DNA]</scope>
    <source>
        <strain evidence="3 4">DSM 17740</strain>
    </source>
</reference>